<dbReference type="InterPro" id="IPR041433">
    <property type="entry name" value="RPN1_C"/>
</dbReference>
<evidence type="ECO:0000256" key="8">
    <source>
        <dbReference type="SAM" id="MobiDB-lite"/>
    </source>
</evidence>
<feature type="domain" description="MAM" evidence="9">
    <location>
        <begin position="1534"/>
        <end position="1701"/>
    </location>
</feature>
<comment type="similarity">
    <text evidence="3">Belongs to the proteasome subunit S2 family.</text>
</comment>
<feature type="compositionally biased region" description="Low complexity" evidence="8">
    <location>
        <begin position="1715"/>
        <end position="1734"/>
    </location>
</feature>
<dbReference type="GO" id="GO:0008540">
    <property type="term" value="C:proteasome regulatory particle, base subcomplex"/>
    <property type="evidence" value="ECO:0007669"/>
    <property type="project" value="TreeGrafter"/>
</dbReference>
<dbReference type="Pfam" id="PF01851">
    <property type="entry name" value="PC_rep"/>
    <property type="match status" value="3"/>
</dbReference>
<dbReference type="Proteomes" id="UP000014500">
    <property type="component" value="Unassembled WGS sequence"/>
</dbReference>
<dbReference type="InterPro" id="IPR011989">
    <property type="entry name" value="ARM-like"/>
</dbReference>
<dbReference type="InterPro" id="IPR013320">
    <property type="entry name" value="ConA-like_dom_sf"/>
</dbReference>
<reference evidence="10" key="2">
    <citation type="submission" date="2015-02" db="UniProtKB">
        <authorList>
            <consortium name="EnsemblMetazoa"/>
        </authorList>
    </citation>
    <scope>IDENTIFICATION</scope>
</reference>
<name>T1JGZ6_STRMM</name>
<evidence type="ECO:0000256" key="2">
    <source>
        <dbReference type="ARBA" id="ARBA00004031"/>
    </source>
</evidence>
<evidence type="ECO:0000313" key="10">
    <source>
        <dbReference type="EnsemblMetazoa" id="SMAR013123-PA"/>
    </source>
</evidence>
<dbReference type="InterPro" id="IPR040892">
    <property type="entry name" value="RPN1_N"/>
</dbReference>
<feature type="domain" description="MAM" evidence="9">
    <location>
        <begin position="1106"/>
        <end position="1315"/>
    </location>
</feature>
<evidence type="ECO:0000256" key="4">
    <source>
        <dbReference type="ARBA" id="ARBA00014928"/>
    </source>
</evidence>
<dbReference type="CDD" id="cd06263">
    <property type="entry name" value="MAM"/>
    <property type="match status" value="4"/>
</dbReference>
<dbReference type="Gene3D" id="2.60.120.200">
    <property type="match status" value="4"/>
</dbReference>
<evidence type="ECO:0000313" key="11">
    <source>
        <dbReference type="Proteomes" id="UP000014500"/>
    </source>
</evidence>
<dbReference type="Gene3D" id="1.25.10.10">
    <property type="entry name" value="Leucine-rich Repeat Variant"/>
    <property type="match status" value="1"/>
</dbReference>
<dbReference type="PANTHER" id="PTHR10943">
    <property type="entry name" value="26S PROTEASOME NON-ATPASE REGULATORY SUBUNIT"/>
    <property type="match status" value="1"/>
</dbReference>
<evidence type="ECO:0000256" key="7">
    <source>
        <dbReference type="ARBA" id="ARBA00046857"/>
    </source>
</evidence>
<comment type="function">
    <text evidence="2">Binds to the intracellular domain of tumor necrosis factor type 1 receptor. The binding domain of TRAP1 and TRAP2 resides outside the death domain of TNFR1.</text>
</comment>
<feature type="compositionally biased region" description="Basic and acidic residues" evidence="8">
    <location>
        <begin position="1"/>
        <end position="21"/>
    </location>
</feature>
<dbReference type="GO" id="GO:0043161">
    <property type="term" value="P:proteasome-mediated ubiquitin-dependent protein catabolic process"/>
    <property type="evidence" value="ECO:0007669"/>
    <property type="project" value="TreeGrafter"/>
</dbReference>
<comment type="function">
    <text evidence="1">Component of the 26S proteasome, a multiprotein complex involved in the ATP-dependent degradation of ubiquitinated proteins. This complex plays a key role in the maintenance of protein homeostasis by removing misfolded or damaged proteins, which could impair cellular functions, and by removing proteins whose functions are no longer required. Therefore, the proteasome participates in numerous cellular processes, including cell cycle progression, apoptosis, or DNA damage repair.</text>
</comment>
<dbReference type="InterPro" id="IPR002015">
    <property type="entry name" value="Proteasome/cyclosome_rpt"/>
</dbReference>
<dbReference type="PhylomeDB" id="T1JGZ6"/>
<dbReference type="SUPFAM" id="SSF49899">
    <property type="entry name" value="Concanavalin A-like lectins/glucanases"/>
    <property type="match status" value="5"/>
</dbReference>
<dbReference type="FunFam" id="1.25.10.10:FF:000026">
    <property type="entry name" value="26S proteasome non-ATPase regulatory subunit 2"/>
    <property type="match status" value="1"/>
</dbReference>
<dbReference type="eggNOG" id="KOG2005">
    <property type="taxonomic scope" value="Eukaryota"/>
</dbReference>
<keyword evidence="5" id="KW-0677">Repeat</keyword>
<dbReference type="STRING" id="126957.T1JGZ6"/>
<dbReference type="PANTHER" id="PTHR10943:SF1">
    <property type="entry name" value="26S PROTEASOME NON-ATPASE REGULATORY SUBUNIT 2"/>
    <property type="match status" value="1"/>
</dbReference>
<evidence type="ECO:0000259" key="9">
    <source>
        <dbReference type="PROSITE" id="PS50060"/>
    </source>
</evidence>
<dbReference type="EMBL" id="JH432213">
    <property type="status" value="NOT_ANNOTATED_CDS"/>
    <property type="molecule type" value="Genomic_DNA"/>
</dbReference>
<dbReference type="PROSITE" id="PS50060">
    <property type="entry name" value="MAM_2"/>
    <property type="match status" value="4"/>
</dbReference>
<dbReference type="GO" id="GO:0005634">
    <property type="term" value="C:nucleus"/>
    <property type="evidence" value="ECO:0007669"/>
    <property type="project" value="TreeGrafter"/>
</dbReference>
<dbReference type="Pfam" id="PF18051">
    <property type="entry name" value="RPN1_C"/>
    <property type="match status" value="1"/>
</dbReference>
<feature type="region of interest" description="Disordered" evidence="8">
    <location>
        <begin position="1715"/>
        <end position="1740"/>
    </location>
</feature>
<comment type="subunit">
    <text evidence="7">Component of the 19S proteasome regulatory particle complex. The 26S proteasome consists of a 20S core particle (CP) and two 19S regulatory subunits (RP). The regulatory particle is made of a lid composed of 9 subunits, a base containing 6 ATPases and few additional components including PSMD2. Interacts with RPGRIP1L. Interacts with CRY1 in a KDM8-dependent manner. Interacts (via C-terminus) with phosphatase UBLCP1 (via ubiquitin-like domain); the interaction recruits UBLCP1 to the 19S regulatory particle where it dephosphorylates 19S subunit PSMC2/RPT1 which impairs PSMC2 ATPase activity and disrupts 26S proteasome assembly.</text>
</comment>
<accession>T1JGZ6</accession>
<dbReference type="InterPro" id="IPR016024">
    <property type="entry name" value="ARM-type_fold"/>
</dbReference>
<evidence type="ECO:0000256" key="3">
    <source>
        <dbReference type="ARBA" id="ARBA00005460"/>
    </source>
</evidence>
<feature type="region of interest" description="Disordered" evidence="8">
    <location>
        <begin position="1"/>
        <end position="34"/>
    </location>
</feature>
<evidence type="ECO:0000256" key="5">
    <source>
        <dbReference type="ARBA" id="ARBA00022737"/>
    </source>
</evidence>
<dbReference type="SUPFAM" id="SSF48371">
    <property type="entry name" value="ARM repeat"/>
    <property type="match status" value="1"/>
</dbReference>
<feature type="region of interest" description="Disordered" evidence="8">
    <location>
        <begin position="607"/>
        <end position="633"/>
    </location>
</feature>
<feature type="domain" description="MAM" evidence="9">
    <location>
        <begin position="905"/>
        <end position="1106"/>
    </location>
</feature>
<dbReference type="SMART" id="SM00137">
    <property type="entry name" value="MAM"/>
    <property type="match status" value="4"/>
</dbReference>
<protein>
    <recommendedName>
        <fullName evidence="4">26S proteasome non-ATPase regulatory subunit 2</fullName>
    </recommendedName>
</protein>
<feature type="compositionally biased region" description="Basic and acidic residues" evidence="8">
    <location>
        <begin position="607"/>
        <end position="631"/>
    </location>
</feature>
<reference evidence="11" key="1">
    <citation type="submission" date="2011-05" db="EMBL/GenBank/DDBJ databases">
        <authorList>
            <person name="Richards S.R."/>
            <person name="Qu J."/>
            <person name="Jiang H."/>
            <person name="Jhangiani S.N."/>
            <person name="Agravi P."/>
            <person name="Goodspeed R."/>
            <person name="Gross S."/>
            <person name="Mandapat C."/>
            <person name="Jackson L."/>
            <person name="Mathew T."/>
            <person name="Pu L."/>
            <person name="Thornton R."/>
            <person name="Saada N."/>
            <person name="Wilczek-Boney K.B."/>
            <person name="Lee S."/>
            <person name="Kovar C."/>
            <person name="Wu Y."/>
            <person name="Scherer S.E."/>
            <person name="Worley K.C."/>
            <person name="Muzny D.M."/>
            <person name="Gibbs R."/>
        </authorList>
    </citation>
    <scope>NUCLEOTIDE SEQUENCE</scope>
    <source>
        <strain evidence="11">Brora</strain>
    </source>
</reference>
<dbReference type="InterPro" id="IPR000998">
    <property type="entry name" value="MAM_dom"/>
</dbReference>
<keyword evidence="6" id="KW-0647">Proteasome</keyword>
<dbReference type="EnsemblMetazoa" id="SMAR013123-RA">
    <property type="protein sequence ID" value="SMAR013123-PA"/>
    <property type="gene ID" value="SMAR013123"/>
</dbReference>
<evidence type="ECO:0000256" key="6">
    <source>
        <dbReference type="ARBA" id="ARBA00022942"/>
    </source>
</evidence>
<feature type="domain" description="MAM" evidence="9">
    <location>
        <begin position="1325"/>
        <end position="1524"/>
    </location>
</feature>
<proteinExistence type="inferred from homology"/>
<evidence type="ECO:0000256" key="1">
    <source>
        <dbReference type="ARBA" id="ARBA00002362"/>
    </source>
</evidence>
<dbReference type="Pfam" id="PF17781">
    <property type="entry name" value="RPN1_RPN2_N"/>
    <property type="match status" value="1"/>
</dbReference>
<organism evidence="10 11">
    <name type="scientific">Strigamia maritima</name>
    <name type="common">European centipede</name>
    <name type="synonym">Geophilus maritimus</name>
    <dbReference type="NCBI Taxonomy" id="126957"/>
    <lineage>
        <taxon>Eukaryota</taxon>
        <taxon>Metazoa</taxon>
        <taxon>Ecdysozoa</taxon>
        <taxon>Arthropoda</taxon>
        <taxon>Myriapoda</taxon>
        <taxon>Chilopoda</taxon>
        <taxon>Pleurostigmophora</taxon>
        <taxon>Geophilomorpha</taxon>
        <taxon>Linotaeniidae</taxon>
        <taxon>Strigamia</taxon>
    </lineage>
</organism>
<sequence>MADTAKSSEKQGKEKKEKGNEEEKEQELSDEDKQLQDELNMLVDRLIENDEKLYKPALESLRTQIRASTTSMTSVPKPLKFLRPHFGTLKEVYAKITTEDTKRFCADIVSILAMTLSDNRECLTYRLLGSKEEIGSWGHEYVRHLAGEIAVEWVDLSEKDGEKRERLVQLSEEIVPYNMAHNAEAEACDLLMEIERLDLLEKFVDESAYSRVCLYLISCVPYVPDPENTNLLTTALNILRKFNCYPESLRLAMMLNDMPLIEKIFTNCKDTYVQKQMAFMLGRQQIYLELTESVEDYDDLMEIMSNAHLNNHFLSLARELDIMEPKTPEDIYKSHLESSRPTFGPTGSQVDSARQNLASSFVNGFVNAAFGQDKLLVEDGNRWLHKNKEHGMMSAMASLGLILLWDVDGGLTQIDRYLYSSEDYIKSGALMACGIVNCGVRNECDPALALLSDYVLHNTTIIRIGAIVGLGLAYAGSNREDVLSLLIPVMSDPKSTMEVTAMAALSCGMIAVGSCNGEVTSTILQTLMEKTEQDFKDTYARFLPLGLGLCYLGKQESIEAIIAALEVIPEPFKSMSTTMVDVCAYAGTGNVLKVQSLLHICSEHYDHGDKDEKKDDKKDKDDKDKKEEKTPTVDLSSQQAIAVIGIALIAMGEDIGSEMAFRTFGHLLRYGEPTIRRAVPLALGLVSVSNPKLNILDTLSKFSHDSDAEVAHNAIFALGLVGAGTNNARLAAMLRQLAQYHAKEPNNLFMVRIAQGLAHLGKGTLTLCPYHSDRQLMNVVATGALLATLTAFLDVKTIILGKSHYLLYYLVAAMQPRMLVTFDENLRPLPVAVRVGQAVDVVGQAGKPKTITGFQTHTTPVLLAYGERAELATEECIFLKFDFYSFEIEVVSSLMPIMEGFVILHSCEFGNVNKLSSCSWILSNYTQLEWQMGTGTTAFLKGGPRSDLSKSDTGGYAFMDTSGISLTPQLISKRVAYMESSKRPETEADGNCLQFWYNINGLSAEGLRILLNPVNPLSSGTKSQIVLWEAKDSTATASNPDETDEDGEPGWQRGEVLYSYGYEHRILFEGIGKASSDPASMYRGHVAVDSIELATLGQSNPRACTGYCSFEGKLCDWTNLEDDDFNWKQGHGSLSRLTGPARDHGSFANGGNSGTKFGLLLLRWWKEGRNEEILFDFSSLYLCAFALKILTTIAFLFSGGYIYIDSSYPRRPGDRARLQSPQIVPKKADAAMCFRFYTHMYGSGIGSLVVKISENDGEKNVWEVSGDSGNQWHKAQVTVSSSNIFQIILEAKVGKNSMGNIAVDDIVFLPGACPAYPPTAVARQADCTFETEECNWINIIAPGQDQADWQRISPVHVNAPIQTNIPIVVRRMEPSIDHTRGEGSGYFLTLERGNPSTHNGDRAMYVSPTLKESDTACLSFWASLNERSTTNDGSGSGSGSGSGPGLGTMRVYVRPNNSPILGPVGLAVWRLINYESPSWFNAQVAINYKDGPFRVIIEGTWGSTKQGSMAIDDITVYDNANCKPIPSAAAVNRGECTFDKDYCEWKLSNASSTSSSPTHQWQLATPTRHPQTVADHTYQSAVGYVYFDVYSPQNPVRTQLESAELSSMEAVCLAFWFLPLGSIPDTALRVLAANVEDGKLVNQRQVWKVKMSDVVKEVSEWLYGQISVSLDGPFKFTFEGESINGGFAIDDVFVYSGECPTRPLVERKEKFRLSDLSTTTASDDSTVTETTLTETDGDER</sequence>
<keyword evidence="11" id="KW-1185">Reference proteome</keyword>
<dbReference type="GO" id="GO:0034515">
    <property type="term" value="C:proteasome storage granule"/>
    <property type="evidence" value="ECO:0007669"/>
    <property type="project" value="TreeGrafter"/>
</dbReference>
<dbReference type="Pfam" id="PF00629">
    <property type="entry name" value="MAM"/>
    <property type="match status" value="4"/>
</dbReference>
<dbReference type="GO" id="GO:0016020">
    <property type="term" value="C:membrane"/>
    <property type="evidence" value="ECO:0007669"/>
    <property type="project" value="InterPro"/>
</dbReference>
<dbReference type="HOGENOM" id="CLU_239715_0_0_1"/>